<dbReference type="EMBL" id="DWWL01000071">
    <property type="protein sequence ID" value="HJC48592.1"/>
    <property type="molecule type" value="Genomic_DNA"/>
</dbReference>
<proteinExistence type="predicted"/>
<name>A0A9D2PEQ9_9FIRM</name>
<evidence type="ECO:0000313" key="2">
    <source>
        <dbReference type="Proteomes" id="UP000823883"/>
    </source>
</evidence>
<reference evidence="1" key="2">
    <citation type="submission" date="2021-04" db="EMBL/GenBank/DDBJ databases">
        <authorList>
            <person name="Gilroy R."/>
        </authorList>
    </citation>
    <scope>NUCLEOTIDE SEQUENCE</scope>
    <source>
        <strain evidence="1">CHK183-5548</strain>
    </source>
</reference>
<organism evidence="1 2">
    <name type="scientific">Candidatus Lachnoclostridium pullistercoris</name>
    <dbReference type="NCBI Taxonomy" id="2838632"/>
    <lineage>
        <taxon>Bacteria</taxon>
        <taxon>Bacillati</taxon>
        <taxon>Bacillota</taxon>
        <taxon>Clostridia</taxon>
        <taxon>Lachnospirales</taxon>
        <taxon>Lachnospiraceae</taxon>
    </lineage>
</organism>
<comment type="caution">
    <text evidence="1">The sequence shown here is derived from an EMBL/GenBank/DDBJ whole genome shotgun (WGS) entry which is preliminary data.</text>
</comment>
<protein>
    <submittedName>
        <fullName evidence="1">Uncharacterized protein</fullName>
    </submittedName>
</protein>
<dbReference type="Proteomes" id="UP000823883">
    <property type="component" value="Unassembled WGS sequence"/>
</dbReference>
<reference evidence="1" key="1">
    <citation type="journal article" date="2021" name="PeerJ">
        <title>Extensive microbial diversity within the chicken gut microbiome revealed by metagenomics and culture.</title>
        <authorList>
            <person name="Gilroy R."/>
            <person name="Ravi A."/>
            <person name="Getino M."/>
            <person name="Pursley I."/>
            <person name="Horton D.L."/>
            <person name="Alikhan N.F."/>
            <person name="Baker D."/>
            <person name="Gharbi K."/>
            <person name="Hall N."/>
            <person name="Watson M."/>
            <person name="Adriaenssens E.M."/>
            <person name="Foster-Nyarko E."/>
            <person name="Jarju S."/>
            <person name="Secka A."/>
            <person name="Antonio M."/>
            <person name="Oren A."/>
            <person name="Chaudhuri R.R."/>
            <person name="La Ragione R."/>
            <person name="Hildebrand F."/>
            <person name="Pallen M.J."/>
        </authorList>
    </citation>
    <scope>NUCLEOTIDE SEQUENCE</scope>
    <source>
        <strain evidence="1">CHK183-5548</strain>
    </source>
</reference>
<dbReference type="AlphaFoldDB" id="A0A9D2PEQ9"/>
<evidence type="ECO:0000313" key="1">
    <source>
        <dbReference type="EMBL" id="HJC48592.1"/>
    </source>
</evidence>
<accession>A0A9D2PEQ9</accession>
<gene>
    <name evidence="1" type="ORF">IAA04_11120</name>
</gene>
<sequence>MISEPISCSQNLPFRLITMSTTVITPQLMTILQDVIDATSWDSDLHRCASQTLQHCQNCSRHYLSNASRQLGIHTETLLLAQNLYGILDSSILAASIEDKISLYQTVYLTALKQAENDLPYNISLQACSFYQPSITAICNRQNLAETINEYSEELEAWLDIQFADEYDDFTSQPDFDPIAELMVSLEMLTALLSRDNENSL</sequence>